<feature type="region of interest" description="Disordered" evidence="1">
    <location>
        <begin position="339"/>
        <end position="375"/>
    </location>
</feature>
<evidence type="ECO:0000313" key="2">
    <source>
        <dbReference type="EMBL" id="WNH50923.1"/>
    </source>
</evidence>
<accession>A0ABY9YJ87</accession>
<keyword evidence="3" id="KW-1185">Reference proteome</keyword>
<evidence type="ECO:0000256" key="1">
    <source>
        <dbReference type="SAM" id="MobiDB-lite"/>
    </source>
</evidence>
<dbReference type="EMBL" id="CP115541">
    <property type="protein sequence ID" value="WNH50923.1"/>
    <property type="molecule type" value="Genomic_DNA"/>
</dbReference>
<dbReference type="RefSeq" id="WP_311190216.1">
    <property type="nucleotide sequence ID" value="NZ_CP115541.1"/>
</dbReference>
<proteinExistence type="predicted"/>
<dbReference type="Proteomes" id="UP001302072">
    <property type="component" value="Chromosome"/>
</dbReference>
<gene>
    <name evidence="2" type="ORF">PDM29_11025</name>
</gene>
<name>A0ABY9YJ87_9GAMM</name>
<reference evidence="2 3" key="1">
    <citation type="submission" date="2022-12" db="EMBL/GenBank/DDBJ databases">
        <title>Two new species, Stenotrophomonas aracearum and Stenotrophomonas oahuensis, isolated from Anthurium (Araceae family) in Hawaii.</title>
        <authorList>
            <person name="Chunag S.C."/>
            <person name="Dobhal S."/>
            <person name="Alvarez A."/>
            <person name="Arif M."/>
        </authorList>
    </citation>
    <scope>NUCLEOTIDE SEQUENCE [LARGE SCALE GENOMIC DNA]</scope>
    <source>
        <strain evidence="2 3">A5586</strain>
    </source>
</reference>
<protein>
    <submittedName>
        <fullName evidence="2">Uncharacterized protein</fullName>
    </submittedName>
</protein>
<evidence type="ECO:0000313" key="3">
    <source>
        <dbReference type="Proteomes" id="UP001302072"/>
    </source>
</evidence>
<sequence>MDLLRIAVRIQHLHPIDGLRALMQGRIKTDDSLETAVAKKRYNTFLSSNSIGELQRIANAQFKLSTYNKSDGTAAQQLTALRSSGFKGFQSAGRELEYVENLALQTRGKHARAELQWLITDFQRQAASGVGYWQSRLEQAKSDGNRTEMELAATWLGGMTLRNVLAELAVSAETPPKMHAWGPSGVDSQTTPLETPRMKITEAFKAAADTHGLKDSQLKELEDWAVATLALPERSASKHAIYVDGKFPPLSPATEGTKLLLAQSELSEVLNAVAAPPAKPADAPLLCLLADLQSRVSDTLIHWSNQRDQLAKEQERVPTLERAAEIERIENLIGATSRGTDLDDVSEAGSDVSYSSVDSFGTEPPRRKSSINLLDDESTGDVDDLFDSSSSIFWESDTGSESARYDQSSLAGFDLPFTKLPTAGGVYFGDSGRIINTRKMTLEEAFATKLLNESVSTTTIDKLDIIFERRYGITLTTSGMPRFELSSFANPFREGLRRPHEGLDDLAAISRRLDQMRPSQAQDDLKQALALYQTHLTEAGNWWRAEAKRLAENPPPAVRTDLLEMHALKLDVAMAWLGHGDA</sequence>
<organism evidence="2 3">
    <name type="scientific">Stenotrophomonas oahuensis</name>
    <dbReference type="NCBI Taxonomy" id="3003271"/>
    <lineage>
        <taxon>Bacteria</taxon>
        <taxon>Pseudomonadati</taxon>
        <taxon>Pseudomonadota</taxon>
        <taxon>Gammaproteobacteria</taxon>
        <taxon>Lysobacterales</taxon>
        <taxon>Lysobacteraceae</taxon>
        <taxon>Stenotrophomonas</taxon>
    </lineage>
</organism>